<dbReference type="Pfam" id="PF12502">
    <property type="entry name" value="DUF3710"/>
    <property type="match status" value="1"/>
</dbReference>
<evidence type="ECO:0000256" key="1">
    <source>
        <dbReference type="SAM" id="MobiDB-lite"/>
    </source>
</evidence>
<name>A0AAP3EW89_MICLU</name>
<feature type="compositionally biased region" description="Pro residues" evidence="1">
    <location>
        <begin position="200"/>
        <end position="212"/>
    </location>
</feature>
<dbReference type="Proteomes" id="UP001205867">
    <property type="component" value="Unassembled WGS sequence"/>
</dbReference>
<dbReference type="RefSeq" id="WP_002858153.1">
    <property type="nucleotide sequence ID" value="NZ_CBDRLD010000001.1"/>
</dbReference>
<evidence type="ECO:0000313" key="2">
    <source>
        <dbReference type="EMBL" id="MCV7628222.1"/>
    </source>
</evidence>
<evidence type="ECO:0000313" key="3">
    <source>
        <dbReference type="Proteomes" id="UP001205867"/>
    </source>
</evidence>
<comment type="caution">
    <text evidence="2">The sequence shown here is derived from an EMBL/GenBank/DDBJ whole genome shotgun (WGS) entry which is preliminary data.</text>
</comment>
<proteinExistence type="predicted"/>
<reference evidence="2" key="1">
    <citation type="submission" date="2023-06" db="EMBL/GenBank/DDBJ databases">
        <title>lsaBGC provides a comprehensive framework for evolutionary analysis of biosynthetic gene clusters within focal taxa.</title>
        <authorList>
            <person name="Salamzade R."/>
            <person name="Sandstrom S."/>
            <person name="Kalan L.R."/>
        </authorList>
    </citation>
    <scope>NUCLEOTIDE SEQUENCE</scope>
    <source>
        <strain evidence="2">P3-SID899</strain>
    </source>
</reference>
<dbReference type="AlphaFoldDB" id="A0AAP3EW89"/>
<accession>A0AAP3EW89</accession>
<protein>
    <submittedName>
        <fullName evidence="2">DUF3710 domain-containing protein</fullName>
    </submittedName>
</protein>
<feature type="compositionally biased region" description="Basic and acidic residues" evidence="1">
    <location>
        <begin position="220"/>
        <end position="229"/>
    </location>
</feature>
<sequence>MIFGRNRTVRHEQVSLPDELLEERDLEIAAAPETVDVGPHDVATRPDPAGMIDLGSLRLRAVQGMKLRLDVEDATKRIVAATVSLGRSALQVQAFSAPRRTGLWDDLRAELHDSLSTTAHATVQEQSGRFGIEILTRVPAALPDGSPGWNVARFVGVDGPRWFVRGVFHGEAAFQPEAAEALEQVFSDLVVVRGDEPLPPRELLPLRPPPNARPLQRRRPAPDEGRDVLADTAAGPGDGAAPEATALPERGPEITEIR</sequence>
<dbReference type="InterPro" id="IPR022183">
    <property type="entry name" value="DUF3710"/>
</dbReference>
<gene>
    <name evidence="2" type="ORF">M3A82_002525</name>
</gene>
<feature type="region of interest" description="Disordered" evidence="1">
    <location>
        <begin position="197"/>
        <end position="258"/>
    </location>
</feature>
<dbReference type="EMBL" id="JALXKZ020000002">
    <property type="protein sequence ID" value="MCV7628222.1"/>
    <property type="molecule type" value="Genomic_DNA"/>
</dbReference>
<organism evidence="2 3">
    <name type="scientific">Micrococcus luteus</name>
    <name type="common">Micrococcus lysodeikticus</name>
    <dbReference type="NCBI Taxonomy" id="1270"/>
    <lineage>
        <taxon>Bacteria</taxon>
        <taxon>Bacillati</taxon>
        <taxon>Actinomycetota</taxon>
        <taxon>Actinomycetes</taxon>
        <taxon>Micrococcales</taxon>
        <taxon>Micrococcaceae</taxon>
        <taxon>Micrococcus</taxon>
    </lineage>
</organism>
<feature type="compositionally biased region" description="Low complexity" evidence="1">
    <location>
        <begin position="230"/>
        <end position="246"/>
    </location>
</feature>